<dbReference type="Proteomes" id="UP000325763">
    <property type="component" value="Chromosome"/>
</dbReference>
<sequence>MCKVDHEAAAVTATAALTAAYPHLRQEAFPHPALEGCEDVEWSSIPGCPVDVPVVLRGLLDPDAAEMAEQALDWLVMSGPMSISATMPAVVPYLLRLTADPSVPRRNELFGLVLIAAALSAPTDPDNAWDLAVGGPERDHPERALCRAAFVADAAWVRRLLADDELLAGLQLGEDDRASLAQAAGL</sequence>
<evidence type="ECO:0000313" key="4">
    <source>
        <dbReference type="Proteomes" id="UP000325763"/>
    </source>
</evidence>
<evidence type="ECO:0000313" key="1">
    <source>
        <dbReference type="EMBL" id="AJE42462.1"/>
    </source>
</evidence>
<gene>
    <name evidence="2" type="ORF">CP978_22620</name>
    <name evidence="1" type="ORF">SNOD_22295</name>
</gene>
<dbReference type="KEGG" id="snq:CP978_22620"/>
<keyword evidence="3" id="KW-1185">Reference proteome</keyword>
<dbReference type="OrthoDB" id="3391796at2"/>
<dbReference type="EMBL" id="CP023747">
    <property type="protein sequence ID" value="QEV43436.1"/>
    <property type="molecule type" value="Genomic_DNA"/>
</dbReference>
<reference evidence="1 3" key="2">
    <citation type="journal article" date="2016" name="Appl. Microbiol. Biotechnol.">
        <title>Exploiting the genome sequence of Streptomyces nodosus for enhanced antibiotic production.</title>
        <authorList>
            <person name="Sweeney P."/>
            <person name="Murphy C.D."/>
            <person name="Caffrey P."/>
        </authorList>
    </citation>
    <scope>NUCLEOTIDE SEQUENCE [LARGE SCALE GENOMIC DNA]</scope>
    <source>
        <strain evidence="1 3">ATCC 14899</strain>
    </source>
</reference>
<dbReference type="EMBL" id="CP009313">
    <property type="protein sequence ID" value="AJE42462.1"/>
    <property type="molecule type" value="Genomic_DNA"/>
</dbReference>
<name>A0A0B5DQV8_9ACTN</name>
<evidence type="ECO:0000313" key="3">
    <source>
        <dbReference type="Proteomes" id="UP000031526"/>
    </source>
</evidence>
<dbReference type="HOGENOM" id="CLU_1531701_0_0_11"/>
<protein>
    <submittedName>
        <fullName evidence="1">Uncharacterized protein</fullName>
    </submittedName>
</protein>
<reference evidence="2 4" key="3">
    <citation type="submission" date="2017-09" db="EMBL/GenBank/DDBJ databases">
        <title>Streptomyces genome completion.</title>
        <authorList>
            <person name="Lee N."/>
            <person name="Cho B.-K."/>
        </authorList>
    </citation>
    <scope>NUCLEOTIDE SEQUENCE [LARGE SCALE GENOMIC DNA]</scope>
    <source>
        <strain evidence="2 4">ATCC 14899</strain>
    </source>
</reference>
<proteinExistence type="predicted"/>
<evidence type="ECO:0000313" key="2">
    <source>
        <dbReference type="EMBL" id="QEV43436.1"/>
    </source>
</evidence>
<dbReference type="Proteomes" id="UP000031526">
    <property type="component" value="Chromosome"/>
</dbReference>
<reference evidence="3" key="1">
    <citation type="submission" date="2014-09" db="EMBL/GenBank/DDBJ databases">
        <title>Sequence of the Streptomyces nodosus genome.</title>
        <authorList>
            <person name="Sweeney P."/>
            <person name="Stephens N."/>
            <person name="Murphy C."/>
            <person name="Caffrey P."/>
        </authorList>
    </citation>
    <scope>NUCLEOTIDE SEQUENCE [LARGE SCALE GENOMIC DNA]</scope>
    <source>
        <strain evidence="3">ATCC 14899</strain>
    </source>
</reference>
<accession>A0A0B5DQV8</accession>
<dbReference type="AlphaFoldDB" id="A0A0B5DQV8"/>
<organism evidence="1 3">
    <name type="scientific">Streptomyces nodosus</name>
    <dbReference type="NCBI Taxonomy" id="40318"/>
    <lineage>
        <taxon>Bacteria</taxon>
        <taxon>Bacillati</taxon>
        <taxon>Actinomycetota</taxon>
        <taxon>Actinomycetes</taxon>
        <taxon>Kitasatosporales</taxon>
        <taxon>Streptomycetaceae</taxon>
        <taxon>Streptomyces</taxon>
    </lineage>
</organism>